<dbReference type="KEGG" id="meso:BSQ44_03770"/>
<name>A0A1L3SML2_9HYPH</name>
<organism evidence="1 2">
    <name type="scientific">Aquibium oceanicum</name>
    <dbReference type="NCBI Taxonomy" id="1670800"/>
    <lineage>
        <taxon>Bacteria</taxon>
        <taxon>Pseudomonadati</taxon>
        <taxon>Pseudomonadota</taxon>
        <taxon>Alphaproteobacteria</taxon>
        <taxon>Hyphomicrobiales</taxon>
        <taxon>Phyllobacteriaceae</taxon>
        <taxon>Aquibium</taxon>
    </lineage>
</organism>
<sequence length="415" mass="45819">MAKNLKKFVNPKFTRTVDLGLLGRLFERHSDALNGLDLGVFRGEAAQDEARSAVQDFFAGPEENYPEGLVADLHRIAEIGNAAGLDIILQQAARLGIRVTPEAKDDEPEVHQDPKHVALRVFLDHPDVFDAASDMMALMARTSLAEFVGRDEGVEAIMDDRAKAEFETAAAAMFEQDLRSNYCRAGWYDDADELVLVIEHGSPITTTDVLQKDQKRVISFRAAEHAVLSYNSTTGLLKIGGIAKARRGDLAELFAHKVLGKPEFFAGDDAQNLYTLDPVQRAGFGFAFNHDFDPGIQRVQITEVQVDRVGADPKTGETRTFYSYVARDGRDNALARLGEMMRGASLGSDWRLNHIVIRVHFATGGKSAKKVTVKLKPPAHAMFKRQQFEGRIMTLLRRNGLLNDRDAAQAAVAAE</sequence>
<dbReference type="Proteomes" id="UP000182840">
    <property type="component" value="Chromosome"/>
</dbReference>
<keyword evidence="2" id="KW-1185">Reference proteome</keyword>
<evidence type="ECO:0000313" key="2">
    <source>
        <dbReference type="Proteomes" id="UP000182840"/>
    </source>
</evidence>
<dbReference type="STRING" id="1670800.BSQ44_03770"/>
<dbReference type="OrthoDB" id="7238400at2"/>
<reference evidence="2" key="1">
    <citation type="submission" date="2016-11" db="EMBL/GenBank/DDBJ databases">
        <title>Mesorhizobium oceanicum sp. nov., isolated from deep seawater in South China Sea.</title>
        <authorList>
            <person name="Fu G.-Y."/>
        </authorList>
    </citation>
    <scope>NUCLEOTIDE SEQUENCE [LARGE SCALE GENOMIC DNA]</scope>
    <source>
        <strain evidence="2">B7</strain>
    </source>
</reference>
<dbReference type="RefSeq" id="WP_072602013.1">
    <property type="nucleotide sequence ID" value="NZ_CP018171.1"/>
</dbReference>
<gene>
    <name evidence="1" type="ORF">BSQ44_03770</name>
</gene>
<protein>
    <submittedName>
        <fullName evidence="1">Uncharacterized protein</fullName>
    </submittedName>
</protein>
<proteinExistence type="predicted"/>
<accession>A0A1L3SML2</accession>
<evidence type="ECO:0000313" key="1">
    <source>
        <dbReference type="EMBL" id="APH70601.1"/>
    </source>
</evidence>
<dbReference type="AlphaFoldDB" id="A0A1L3SML2"/>
<dbReference type="EMBL" id="CP018171">
    <property type="protein sequence ID" value="APH70601.1"/>
    <property type="molecule type" value="Genomic_DNA"/>
</dbReference>